<sequence length="93" mass="10071">MLKMATMEGESRGLGCEMGALPNGTEISMHIRLEHRGKRPAFKSIATVTPDEGTVVPEHGTTVPSICPDQLYGHALKSDGEIEFKVVDLHPSQ</sequence>
<gene>
    <name evidence="1" type="ORF">L1987_80643</name>
</gene>
<accession>A0ACB8YNF2</accession>
<comment type="caution">
    <text evidence="1">The sequence shown here is derived from an EMBL/GenBank/DDBJ whole genome shotgun (WGS) entry which is preliminary data.</text>
</comment>
<keyword evidence="2" id="KW-1185">Reference proteome</keyword>
<reference evidence="2" key="1">
    <citation type="journal article" date="2022" name="Mol. Ecol. Resour.">
        <title>The genomes of chicory, endive, great burdock and yacon provide insights into Asteraceae palaeo-polyploidization history and plant inulin production.</title>
        <authorList>
            <person name="Fan W."/>
            <person name="Wang S."/>
            <person name="Wang H."/>
            <person name="Wang A."/>
            <person name="Jiang F."/>
            <person name="Liu H."/>
            <person name="Zhao H."/>
            <person name="Xu D."/>
            <person name="Zhang Y."/>
        </authorList>
    </citation>
    <scope>NUCLEOTIDE SEQUENCE [LARGE SCALE GENOMIC DNA]</scope>
    <source>
        <strain evidence="2">cv. Yunnan</strain>
    </source>
</reference>
<protein>
    <submittedName>
        <fullName evidence="1">Uncharacterized protein</fullName>
    </submittedName>
</protein>
<dbReference type="Proteomes" id="UP001056120">
    <property type="component" value="Linkage Group LG27"/>
</dbReference>
<dbReference type="EMBL" id="CM042044">
    <property type="protein sequence ID" value="KAI3686953.1"/>
    <property type="molecule type" value="Genomic_DNA"/>
</dbReference>
<name>A0ACB8YNF2_9ASTR</name>
<evidence type="ECO:0000313" key="2">
    <source>
        <dbReference type="Proteomes" id="UP001056120"/>
    </source>
</evidence>
<organism evidence="1 2">
    <name type="scientific">Smallanthus sonchifolius</name>
    <dbReference type="NCBI Taxonomy" id="185202"/>
    <lineage>
        <taxon>Eukaryota</taxon>
        <taxon>Viridiplantae</taxon>
        <taxon>Streptophyta</taxon>
        <taxon>Embryophyta</taxon>
        <taxon>Tracheophyta</taxon>
        <taxon>Spermatophyta</taxon>
        <taxon>Magnoliopsida</taxon>
        <taxon>eudicotyledons</taxon>
        <taxon>Gunneridae</taxon>
        <taxon>Pentapetalae</taxon>
        <taxon>asterids</taxon>
        <taxon>campanulids</taxon>
        <taxon>Asterales</taxon>
        <taxon>Asteraceae</taxon>
        <taxon>Asteroideae</taxon>
        <taxon>Heliantheae alliance</taxon>
        <taxon>Millerieae</taxon>
        <taxon>Smallanthus</taxon>
    </lineage>
</organism>
<evidence type="ECO:0000313" key="1">
    <source>
        <dbReference type="EMBL" id="KAI3686953.1"/>
    </source>
</evidence>
<proteinExistence type="predicted"/>
<reference evidence="1 2" key="2">
    <citation type="journal article" date="2022" name="Mol. Ecol. Resour.">
        <title>The genomes of chicory, endive, great burdock and yacon provide insights into Asteraceae paleo-polyploidization history and plant inulin production.</title>
        <authorList>
            <person name="Fan W."/>
            <person name="Wang S."/>
            <person name="Wang H."/>
            <person name="Wang A."/>
            <person name="Jiang F."/>
            <person name="Liu H."/>
            <person name="Zhao H."/>
            <person name="Xu D."/>
            <person name="Zhang Y."/>
        </authorList>
    </citation>
    <scope>NUCLEOTIDE SEQUENCE [LARGE SCALE GENOMIC DNA]</scope>
    <source>
        <strain evidence="2">cv. Yunnan</strain>
        <tissue evidence="1">Leaves</tissue>
    </source>
</reference>